<dbReference type="CDD" id="cd20307">
    <property type="entry name" value="cupin_BacB_N"/>
    <property type="match status" value="1"/>
</dbReference>
<dbReference type="InterPro" id="IPR011051">
    <property type="entry name" value="RmlC_Cupin_sf"/>
</dbReference>
<reference evidence="2 3" key="1">
    <citation type="journal article" date="2011" name="Int. J. Syst. Evol. Microbiol.">
        <title>Relationship of Bacillus amyloliquefaciens clades associated with strains DSM 7T and FZB42T: a proposal for Bacillus amyloliquefaciens subsp. amyloliquefaciens subsp. nov. and Bacillus amyloliquefaciens subsp. plantarum subsp. nov. based on complete genome sequence comparisons.</title>
        <authorList>
            <person name="Borriss R."/>
            <person name="Chen X.H."/>
            <person name="Rueckert C."/>
            <person name="Blom J."/>
            <person name="Becker A."/>
            <person name="Baumgarth B."/>
            <person name="Fan B."/>
            <person name="Pukall R."/>
            <person name="Schumann P."/>
            <person name="Sproer C."/>
            <person name="Junge H."/>
            <person name="Vater J."/>
            <person name="Puhler A."/>
            <person name="Klenk H.P."/>
        </authorList>
    </citation>
    <scope>NUCLEOTIDE SEQUENCE [LARGE SCALE GENOMIC DNA]</scope>
    <source>
        <strain evidence="3">DSM 7</strain>
    </source>
</reference>
<dbReference type="InterPro" id="IPR052535">
    <property type="entry name" value="Bacilysin_H2HPP_isomerase"/>
</dbReference>
<feature type="domain" description="Cupin type-2" evidence="1">
    <location>
        <begin position="152"/>
        <end position="216"/>
    </location>
</feature>
<dbReference type="CDD" id="cd10547">
    <property type="entry name" value="cupin_BacB_C"/>
    <property type="match status" value="1"/>
</dbReference>
<dbReference type="InterPro" id="IPR013096">
    <property type="entry name" value="Cupin_2"/>
</dbReference>
<dbReference type="AlphaFoldDB" id="A0A9P1JKI0"/>
<organism evidence="2 3">
    <name type="scientific">Bacillus amyloliquefaciens (strain ATCC 23350 / DSM 7 / BCRC 11601 / CCUG 28519 / NBRC 15535 / NRRL B-14393 / F)</name>
    <dbReference type="NCBI Taxonomy" id="692420"/>
    <lineage>
        <taxon>Bacteria</taxon>
        <taxon>Bacillati</taxon>
        <taxon>Bacillota</taxon>
        <taxon>Bacilli</taxon>
        <taxon>Bacillales</taxon>
        <taxon>Bacillaceae</taxon>
        <taxon>Bacillus</taxon>
        <taxon>Bacillus amyloliquefaciens group</taxon>
    </lineage>
</organism>
<dbReference type="PANTHER" id="PTHR40112:SF1">
    <property type="entry name" value="H2HPP ISOMERASE"/>
    <property type="match status" value="1"/>
</dbReference>
<evidence type="ECO:0000313" key="2">
    <source>
        <dbReference type="EMBL" id="CBI44732.1"/>
    </source>
</evidence>
<protein>
    <submittedName>
        <fullName evidence="2">Isomerase component of bacilysin synthetase</fullName>
    </submittedName>
</protein>
<name>A0A9P1JKI0_BACAS</name>
<sequence length="237" mass="26900">MMKTKQDLQELYFPTPKLIEWENGVRQYSSVRGDTEVLLSYVPPHTNVEPHQHKEVQIGLVVSGELSMTVGDVTRKMTALESAYIAPPHVPHGARNETDQEVIAIDIKRLKAGETYTSPEDYFLNIFKTRDLLPGMEVTFFVEDWVEIMLANIPGNGGEMPFHKHRNEQIGICIGGGYDMTIEGCKVDMTFGTAYFCDPREDHGAINRFEKDSKSVNIFFPPRYNRAKAKKLEAKES</sequence>
<evidence type="ECO:0000313" key="3">
    <source>
        <dbReference type="Proteomes" id="UP000006562"/>
    </source>
</evidence>
<proteinExistence type="predicted"/>
<dbReference type="InterPro" id="IPR014710">
    <property type="entry name" value="RmlC-like_jellyroll"/>
</dbReference>
<dbReference type="PANTHER" id="PTHR40112">
    <property type="entry name" value="H2HPP ISOMERASE"/>
    <property type="match status" value="1"/>
</dbReference>
<accession>A0A9P1JKI0</accession>
<evidence type="ECO:0000259" key="1">
    <source>
        <dbReference type="Pfam" id="PF07883"/>
    </source>
</evidence>
<gene>
    <name evidence="2" type="primary">bacB</name>
    <name evidence="2" type="ordered locus">BAMF_3606</name>
</gene>
<dbReference type="SUPFAM" id="SSF51182">
    <property type="entry name" value="RmlC-like cupins"/>
    <property type="match status" value="1"/>
</dbReference>
<dbReference type="Pfam" id="PF07883">
    <property type="entry name" value="Cupin_2"/>
    <property type="match status" value="2"/>
</dbReference>
<feature type="domain" description="Cupin type-2" evidence="1">
    <location>
        <begin position="41"/>
        <end position="107"/>
    </location>
</feature>
<reference evidence="3" key="2">
    <citation type="journal article" date="2011" name="J. Biotechnol.">
        <title>Genome sequence of B. amyloliquefaciens type strain DSM7(T) reveals differences to plant-associated B. amyloliquefaciens FZB42.</title>
        <authorList>
            <person name="Ruckert C."/>
            <person name="Blom J."/>
            <person name="Chen X."/>
            <person name="Reva O."/>
            <person name="Borriss R."/>
        </authorList>
    </citation>
    <scope>NUCLEOTIDE SEQUENCE [LARGE SCALE GENOMIC DNA]</scope>
    <source>
        <strain evidence="3">DSM 7</strain>
    </source>
</reference>
<keyword evidence="2" id="KW-0413">Isomerase</keyword>
<dbReference type="GO" id="GO:0016853">
    <property type="term" value="F:isomerase activity"/>
    <property type="evidence" value="ECO:0007669"/>
    <property type="project" value="UniProtKB-KW"/>
</dbReference>
<dbReference type="EMBL" id="FN597644">
    <property type="protein sequence ID" value="CBI44732.1"/>
    <property type="molecule type" value="Genomic_DNA"/>
</dbReference>
<dbReference type="Gene3D" id="2.60.120.10">
    <property type="entry name" value="Jelly Rolls"/>
    <property type="match status" value="2"/>
</dbReference>
<keyword evidence="3" id="KW-1185">Reference proteome</keyword>
<dbReference type="Proteomes" id="UP000006562">
    <property type="component" value="Chromosome"/>
</dbReference>
<dbReference type="KEGG" id="bao:BAMF_3606"/>